<dbReference type="EMBL" id="CP042467">
    <property type="protein sequence ID" value="QED27188.1"/>
    <property type="molecule type" value="Genomic_DNA"/>
</dbReference>
<dbReference type="KEGG" id="bbae:FRD01_08020"/>
<keyword evidence="1" id="KW-0812">Transmembrane</keyword>
<organism evidence="3 4">
    <name type="scientific">Microvenator marinus</name>
    <dbReference type="NCBI Taxonomy" id="2600177"/>
    <lineage>
        <taxon>Bacteria</taxon>
        <taxon>Deltaproteobacteria</taxon>
        <taxon>Bradymonadales</taxon>
        <taxon>Microvenatoraceae</taxon>
        <taxon>Microvenator</taxon>
    </lineage>
</organism>
<name>A0A5B8XQE4_9DELT</name>
<dbReference type="AlphaFoldDB" id="A0A5B8XQE4"/>
<proteinExistence type="predicted"/>
<keyword evidence="1" id="KW-0472">Membrane</keyword>
<accession>A0A5B8XQE4</accession>
<keyword evidence="4" id="KW-1185">Reference proteome</keyword>
<reference evidence="3 4" key="1">
    <citation type="submission" date="2019-08" db="EMBL/GenBank/DDBJ databases">
        <authorList>
            <person name="Liang Q."/>
        </authorList>
    </citation>
    <scope>NUCLEOTIDE SEQUENCE [LARGE SCALE GENOMIC DNA]</scope>
    <source>
        <strain evidence="3 4">V1718</strain>
    </source>
</reference>
<sequence length="554" mass="59664">MKKPLIAAALMLCASSAAAQQLAAPETMLMFGGDVFSNGQSGNLSSALNFHIDSYWETGACTDANNYATCDILKFGLSGYPAADCNDSLTVYTTPSEDGGGDVKDRISTIQNEAGNTFCGNPDRRHTDSGLRIHRENTFPGGIFAPDPVQELWWQTPHLTMLVLGDIPQLDDGVPDGRIKKTLTQACLNREGGISGQLPSIPTWVMMFRKSGESPVPFANLLAAAGGTGECCYGNDCDEDDEDDRNIIDVCEQIQGRTDTQIRNDLADGRYDCGPGSSPHMTGALAFPDQGPFGQLKDIRCHLVGEGNTPTGCDESTDTNLLGIFSCIRQVARGTTFDDMPIFYCPEDYVSFRDECTELTRDDVSFIDDRETIFIMNDLETCDGTGSFVDNPCPLEGSYCVVDGAQGRCALGQYECINNTDTCTSMYEPMPEICNGLDDDCNGVVDNMSTSWDEFPQYTLPNAYEGLDCQQNNVCTCPEGHTDSYGGADFTSYLDSWEGVCACGEGLSEPAAPAEPAFASEPQASCANAATTPSALVLILLSLLGLGVRRRMAR</sequence>
<evidence type="ECO:0000313" key="3">
    <source>
        <dbReference type="EMBL" id="QED27188.1"/>
    </source>
</evidence>
<evidence type="ECO:0000256" key="2">
    <source>
        <dbReference type="SAM" id="SignalP"/>
    </source>
</evidence>
<keyword evidence="1" id="KW-1133">Transmembrane helix</keyword>
<keyword evidence="2" id="KW-0732">Signal</keyword>
<evidence type="ECO:0000256" key="1">
    <source>
        <dbReference type="SAM" id="Phobius"/>
    </source>
</evidence>
<evidence type="ECO:0000313" key="4">
    <source>
        <dbReference type="Proteomes" id="UP000321595"/>
    </source>
</evidence>
<gene>
    <name evidence="3" type="ORF">FRD01_08020</name>
</gene>
<feature type="chain" id="PRO_5023002010" evidence="2">
    <location>
        <begin position="20"/>
        <end position="554"/>
    </location>
</feature>
<feature type="transmembrane region" description="Helical" evidence="1">
    <location>
        <begin position="530"/>
        <end position="548"/>
    </location>
</feature>
<dbReference type="OrthoDB" id="5482417at2"/>
<feature type="signal peptide" evidence="2">
    <location>
        <begin position="1"/>
        <end position="19"/>
    </location>
</feature>
<dbReference type="Proteomes" id="UP000321595">
    <property type="component" value="Chromosome"/>
</dbReference>
<dbReference type="RefSeq" id="WP_146958873.1">
    <property type="nucleotide sequence ID" value="NZ_CP042467.1"/>
</dbReference>
<protein>
    <submittedName>
        <fullName evidence="3">Uncharacterized protein</fullName>
    </submittedName>
</protein>